<comment type="caution">
    <text evidence="1">The sequence shown here is derived from an EMBL/GenBank/DDBJ whole genome shotgun (WGS) entry which is preliminary data.</text>
</comment>
<evidence type="ECO:0000313" key="2">
    <source>
        <dbReference type="Proteomes" id="UP000078397"/>
    </source>
</evidence>
<protein>
    <submittedName>
        <fullName evidence="1">Uncharacterized protein</fullName>
    </submittedName>
</protein>
<dbReference type="GeneID" id="33937041"/>
<dbReference type="AlphaFoldDB" id="A0A219AP15"/>
<dbReference type="EMBL" id="LSBJ02000027">
    <property type="protein sequence ID" value="OWT42302.1"/>
    <property type="molecule type" value="Genomic_DNA"/>
</dbReference>
<proteinExistence type="predicted"/>
<dbReference type="RefSeq" id="XP_022284841.1">
    <property type="nucleotide sequence ID" value="XM_022429839.1"/>
</dbReference>
<dbReference type="KEGG" id="pchm:VFPPC_18188"/>
<gene>
    <name evidence="1" type="ORF">VFPPC_18188</name>
</gene>
<accession>A0A219AP15</accession>
<sequence length="87" mass="9856">MTRTWSNAGSNTQYGIIHRHFFTSDLTFTKLDPILPSQFSPTDGHLPMLVSQLVYQRMIDHSITSFCCISIPPPTHQRYTASAMQPS</sequence>
<name>A0A219AP15_METCM</name>
<evidence type="ECO:0000313" key="1">
    <source>
        <dbReference type="EMBL" id="OWT42302.1"/>
    </source>
</evidence>
<keyword evidence="2" id="KW-1185">Reference proteome</keyword>
<organism evidence="1 2">
    <name type="scientific">Pochonia chlamydosporia 170</name>
    <dbReference type="NCBI Taxonomy" id="1380566"/>
    <lineage>
        <taxon>Eukaryota</taxon>
        <taxon>Fungi</taxon>
        <taxon>Dikarya</taxon>
        <taxon>Ascomycota</taxon>
        <taxon>Pezizomycotina</taxon>
        <taxon>Sordariomycetes</taxon>
        <taxon>Hypocreomycetidae</taxon>
        <taxon>Hypocreales</taxon>
        <taxon>Clavicipitaceae</taxon>
        <taxon>Pochonia</taxon>
    </lineage>
</organism>
<reference evidence="1 2" key="1">
    <citation type="journal article" date="2016" name="PLoS Pathog.">
        <title>Biosynthesis of antibiotic leucinostatins in bio-control fungus Purpureocillium lilacinum and their inhibition on phytophthora revealed by genome mining.</title>
        <authorList>
            <person name="Wang G."/>
            <person name="Liu Z."/>
            <person name="Lin R."/>
            <person name="Li E."/>
            <person name="Mao Z."/>
            <person name="Ling J."/>
            <person name="Yang Y."/>
            <person name="Yin W.B."/>
            <person name="Xie B."/>
        </authorList>
    </citation>
    <scope>NUCLEOTIDE SEQUENCE [LARGE SCALE GENOMIC DNA]</scope>
    <source>
        <strain evidence="1">170</strain>
    </source>
</reference>
<dbReference type="Proteomes" id="UP000078397">
    <property type="component" value="Unassembled WGS sequence"/>
</dbReference>